<dbReference type="Proteomes" id="UP001212821">
    <property type="component" value="Chromosome"/>
</dbReference>
<organism evidence="4 5">
    <name type="scientific">Kitasatospora cathayae</name>
    <dbReference type="NCBI Taxonomy" id="3004092"/>
    <lineage>
        <taxon>Bacteria</taxon>
        <taxon>Bacillati</taxon>
        <taxon>Actinomycetota</taxon>
        <taxon>Actinomycetes</taxon>
        <taxon>Kitasatosporales</taxon>
        <taxon>Streptomycetaceae</taxon>
        <taxon>Kitasatospora</taxon>
    </lineage>
</organism>
<dbReference type="EMBL" id="CP115450">
    <property type="protein sequence ID" value="WBP89028.1"/>
    <property type="molecule type" value="Genomic_DNA"/>
</dbReference>
<protein>
    <submittedName>
        <fullName evidence="4">FHA domain-containing protein</fullName>
    </submittedName>
</protein>
<dbReference type="PROSITE" id="PS50006">
    <property type="entry name" value="FHA_DOMAIN"/>
    <property type="match status" value="1"/>
</dbReference>
<evidence type="ECO:0000259" key="3">
    <source>
        <dbReference type="PROSITE" id="PS50006"/>
    </source>
</evidence>
<evidence type="ECO:0000256" key="2">
    <source>
        <dbReference type="SAM" id="MobiDB-lite"/>
    </source>
</evidence>
<keyword evidence="1" id="KW-0597">Phosphoprotein</keyword>
<dbReference type="InterPro" id="IPR000253">
    <property type="entry name" value="FHA_dom"/>
</dbReference>
<feature type="domain" description="FHA" evidence="3">
    <location>
        <begin position="46"/>
        <end position="88"/>
    </location>
</feature>
<sequence length="264" mass="29006">MTNGNFPPRMLPPGSPADRVPPAPPGTIFVLGPEGGYAVPPRRYTLLFGRDREDVHVPVGVDDPTVSRRHGVFTCAGTDGDWWLVNTGNLPIELPDGVLMLTGHQRIIGPGYTPLVINSSKRRSHLVEVRVVDGDDRHPRATSRAETAAPETVYVLSPQERLVLTALARRYLEGQDAFPLPLAWEDTARLANASPHATKYWTHKSAANTVEDVRERLRRRGVRGLTRDEVGEPVGSTLSVNLIRELLRTATLNAQDLELLADQG</sequence>
<keyword evidence="5" id="KW-1185">Reference proteome</keyword>
<reference evidence="5" key="1">
    <citation type="submission" date="2022-12" db="EMBL/GenBank/DDBJ databases">
        <authorList>
            <person name="Mo P."/>
        </authorList>
    </citation>
    <scope>NUCLEOTIDE SEQUENCE [LARGE SCALE GENOMIC DNA]</scope>
    <source>
        <strain evidence="5">HUAS 3-15</strain>
    </source>
</reference>
<proteinExistence type="predicted"/>
<feature type="compositionally biased region" description="Pro residues" evidence="2">
    <location>
        <begin position="9"/>
        <end position="24"/>
    </location>
</feature>
<dbReference type="RefSeq" id="WP_270147124.1">
    <property type="nucleotide sequence ID" value="NZ_CP115450.1"/>
</dbReference>
<dbReference type="InterPro" id="IPR008984">
    <property type="entry name" value="SMAD_FHA_dom_sf"/>
</dbReference>
<feature type="region of interest" description="Disordered" evidence="2">
    <location>
        <begin position="1"/>
        <end position="24"/>
    </location>
</feature>
<gene>
    <name evidence="4" type="ORF">O1G21_26450</name>
</gene>
<evidence type="ECO:0000313" key="4">
    <source>
        <dbReference type="EMBL" id="WBP89028.1"/>
    </source>
</evidence>
<accession>A0ABY7Q8K7</accession>
<evidence type="ECO:0000256" key="1">
    <source>
        <dbReference type="ARBA" id="ARBA00022553"/>
    </source>
</evidence>
<dbReference type="Gene3D" id="2.60.200.20">
    <property type="match status" value="1"/>
</dbReference>
<evidence type="ECO:0000313" key="5">
    <source>
        <dbReference type="Proteomes" id="UP001212821"/>
    </source>
</evidence>
<dbReference type="SUPFAM" id="SSF49879">
    <property type="entry name" value="SMAD/FHA domain"/>
    <property type="match status" value="1"/>
</dbReference>
<dbReference type="CDD" id="cd00060">
    <property type="entry name" value="FHA"/>
    <property type="match status" value="1"/>
</dbReference>
<name>A0ABY7Q8K7_9ACTN</name>